<keyword evidence="12" id="KW-0902">Two-component regulatory system</keyword>
<dbReference type="PROSITE" id="PS50109">
    <property type="entry name" value="HIS_KIN"/>
    <property type="match status" value="1"/>
</dbReference>
<keyword evidence="13 14" id="KW-0472">Membrane</keyword>
<evidence type="ECO:0000256" key="6">
    <source>
        <dbReference type="ARBA" id="ARBA00022679"/>
    </source>
</evidence>
<dbReference type="SUPFAM" id="SSF103190">
    <property type="entry name" value="Sensory domain-like"/>
    <property type="match status" value="1"/>
</dbReference>
<evidence type="ECO:0000256" key="12">
    <source>
        <dbReference type="ARBA" id="ARBA00023012"/>
    </source>
</evidence>
<dbReference type="InterPro" id="IPR050980">
    <property type="entry name" value="2C_sensor_his_kinase"/>
</dbReference>
<comment type="catalytic activity">
    <reaction evidence="1">
        <text>ATP + protein L-histidine = ADP + protein N-phospho-L-histidine.</text>
        <dbReference type="EC" id="2.7.13.3"/>
    </reaction>
</comment>
<dbReference type="Proteomes" id="UP001218170">
    <property type="component" value="Unassembled WGS sequence"/>
</dbReference>
<keyword evidence="17" id="KW-1185">Reference proteome</keyword>
<keyword evidence="6" id="KW-0808">Transferase</keyword>
<evidence type="ECO:0000256" key="7">
    <source>
        <dbReference type="ARBA" id="ARBA00022692"/>
    </source>
</evidence>
<feature type="domain" description="Histidine kinase" evidence="15">
    <location>
        <begin position="324"/>
        <end position="427"/>
    </location>
</feature>
<gene>
    <name evidence="16" type="ORF">PUW80_05735</name>
</gene>
<evidence type="ECO:0000256" key="8">
    <source>
        <dbReference type="ARBA" id="ARBA00022741"/>
    </source>
</evidence>
<dbReference type="GO" id="GO:0005524">
    <property type="term" value="F:ATP binding"/>
    <property type="evidence" value="ECO:0007669"/>
    <property type="project" value="UniProtKB-KW"/>
</dbReference>
<accession>A0ABT5SI30</accession>
<keyword evidence="11 14" id="KW-1133">Transmembrane helix</keyword>
<dbReference type="PRINTS" id="PR00344">
    <property type="entry name" value="BCTRLSENSOR"/>
</dbReference>
<evidence type="ECO:0000313" key="17">
    <source>
        <dbReference type="Proteomes" id="UP001218170"/>
    </source>
</evidence>
<dbReference type="InterPro" id="IPR036890">
    <property type="entry name" value="HATPase_C_sf"/>
</dbReference>
<dbReference type="PANTHER" id="PTHR44936">
    <property type="entry name" value="SENSOR PROTEIN CREC"/>
    <property type="match status" value="1"/>
</dbReference>
<sequence length="427" mass="44360">MTMRPSAVRLVMLVVPSLVTIGALSATAGVALALQERTIRTATTDRVLEVASSLAELPEVREAVAAARPAGTPDDLTDAAGLAPVTAVLQPIAELVGEAAGVYYVVITDDEGVRITHPLASERGVQVETANASVLAGETFVGTEVGASGPSLRAKVPVRDASGEPIGMVAVGVLESQIASELDEALSALRPWAIGALVIATLAGSVVTAVVERRFRRLDVIAAEHAQMRRTTAALREQSHEFRTRLHVIHGLVSRGQGPEALGYIEEIVPVRRAEGEFETSGDGRADDRPIAAATMRAVQAEMLDLGAQARFDLDLASDLDEGLVSVVTNLCRNAAEAGATVVSCALRTEGERVIGSVEDDGPGVDPSVAGRIFTPGFSSKHDASGFGRGLGLDVVRRIVTARGGSIEVGASTLGGARFTFDLAVAR</sequence>
<dbReference type="PANTHER" id="PTHR44936:SF10">
    <property type="entry name" value="SENSOR PROTEIN RSTB"/>
    <property type="match status" value="1"/>
</dbReference>
<dbReference type="InterPro" id="IPR005467">
    <property type="entry name" value="His_kinase_dom"/>
</dbReference>
<dbReference type="InterPro" id="IPR003594">
    <property type="entry name" value="HATPase_dom"/>
</dbReference>
<evidence type="ECO:0000256" key="2">
    <source>
        <dbReference type="ARBA" id="ARBA00004651"/>
    </source>
</evidence>
<dbReference type="Gene3D" id="3.30.565.10">
    <property type="entry name" value="Histidine kinase-like ATPase, C-terminal domain"/>
    <property type="match status" value="1"/>
</dbReference>
<keyword evidence="8" id="KW-0547">Nucleotide-binding</keyword>
<dbReference type="Pfam" id="PF02518">
    <property type="entry name" value="HATPase_c"/>
    <property type="match status" value="1"/>
</dbReference>
<keyword evidence="5" id="KW-0597">Phosphoprotein</keyword>
<evidence type="ECO:0000256" key="10">
    <source>
        <dbReference type="ARBA" id="ARBA00022840"/>
    </source>
</evidence>
<comment type="subcellular location">
    <subcellularLocation>
        <location evidence="2">Cell membrane</location>
        <topology evidence="2">Multi-pass membrane protein</topology>
    </subcellularLocation>
</comment>
<dbReference type="InterPro" id="IPR016120">
    <property type="entry name" value="Sig_transdc_His_kin_SpoOB"/>
</dbReference>
<feature type="transmembrane region" description="Helical" evidence="14">
    <location>
        <begin position="192"/>
        <end position="211"/>
    </location>
</feature>
<comment type="caution">
    <text evidence="16">The sequence shown here is derived from an EMBL/GenBank/DDBJ whole genome shotgun (WGS) entry which is preliminary data.</text>
</comment>
<dbReference type="InterPro" id="IPR004358">
    <property type="entry name" value="Sig_transdc_His_kin-like_C"/>
</dbReference>
<keyword evidence="9" id="KW-0418">Kinase</keyword>
<protein>
    <recommendedName>
        <fullName evidence="3">histidine kinase</fullName>
        <ecNumber evidence="3">2.7.13.3</ecNumber>
    </recommendedName>
</protein>
<keyword evidence="4" id="KW-1003">Cell membrane</keyword>
<dbReference type="Gene3D" id="3.30.450.20">
    <property type="entry name" value="PAS domain"/>
    <property type="match status" value="1"/>
</dbReference>
<dbReference type="SMART" id="SM00387">
    <property type="entry name" value="HATPase_c"/>
    <property type="match status" value="1"/>
</dbReference>
<reference evidence="16 17" key="1">
    <citation type="submission" date="2023-02" db="EMBL/GenBank/DDBJ databases">
        <title>Study of novel species of the Microbacterium genus.</title>
        <authorList>
            <person name="Arroyo-Herrera I."/>
            <person name="Roman-Ponce B."/>
            <person name="Vasquez-Murrieta M.S."/>
        </authorList>
    </citation>
    <scope>NUCLEOTIDE SEQUENCE [LARGE SCALE GENOMIC DNA]</scope>
    <source>
        <strain evidence="16 17">NE1TT3</strain>
    </source>
</reference>
<evidence type="ECO:0000256" key="13">
    <source>
        <dbReference type="ARBA" id="ARBA00023136"/>
    </source>
</evidence>
<evidence type="ECO:0000259" key="15">
    <source>
        <dbReference type="PROSITE" id="PS50109"/>
    </source>
</evidence>
<evidence type="ECO:0000256" key="9">
    <source>
        <dbReference type="ARBA" id="ARBA00022777"/>
    </source>
</evidence>
<evidence type="ECO:0000256" key="5">
    <source>
        <dbReference type="ARBA" id="ARBA00022553"/>
    </source>
</evidence>
<evidence type="ECO:0000256" key="3">
    <source>
        <dbReference type="ARBA" id="ARBA00012438"/>
    </source>
</evidence>
<dbReference type="CDD" id="cd00075">
    <property type="entry name" value="HATPase"/>
    <property type="match status" value="1"/>
</dbReference>
<keyword evidence="7 14" id="KW-0812">Transmembrane</keyword>
<evidence type="ECO:0000256" key="4">
    <source>
        <dbReference type="ARBA" id="ARBA00022475"/>
    </source>
</evidence>
<dbReference type="EMBL" id="JAQZCI010000001">
    <property type="protein sequence ID" value="MDD7961846.1"/>
    <property type="molecule type" value="Genomic_DNA"/>
</dbReference>
<dbReference type="InterPro" id="IPR029151">
    <property type="entry name" value="Sensor-like_sf"/>
</dbReference>
<keyword evidence="10 16" id="KW-0067">ATP-binding</keyword>
<dbReference type="Gene3D" id="1.10.287.130">
    <property type="match status" value="1"/>
</dbReference>
<dbReference type="RefSeq" id="WP_274224772.1">
    <property type="nucleotide sequence ID" value="NZ_JAQZCG020000015.1"/>
</dbReference>
<evidence type="ECO:0000313" key="16">
    <source>
        <dbReference type="EMBL" id="MDD7961846.1"/>
    </source>
</evidence>
<proteinExistence type="predicted"/>
<organism evidence="16 17">
    <name type="scientific">Microbacterium thalli</name>
    <dbReference type="NCBI Taxonomy" id="3027921"/>
    <lineage>
        <taxon>Bacteria</taxon>
        <taxon>Bacillati</taxon>
        <taxon>Actinomycetota</taxon>
        <taxon>Actinomycetes</taxon>
        <taxon>Micrococcales</taxon>
        <taxon>Microbacteriaceae</taxon>
        <taxon>Microbacterium</taxon>
    </lineage>
</organism>
<dbReference type="SUPFAM" id="SSF55890">
    <property type="entry name" value="Sporulation response regulatory protein Spo0B"/>
    <property type="match status" value="1"/>
</dbReference>
<dbReference type="InterPro" id="IPR033463">
    <property type="entry name" value="sCache_3"/>
</dbReference>
<evidence type="ECO:0000256" key="14">
    <source>
        <dbReference type="SAM" id="Phobius"/>
    </source>
</evidence>
<evidence type="ECO:0000256" key="1">
    <source>
        <dbReference type="ARBA" id="ARBA00000085"/>
    </source>
</evidence>
<dbReference type="EC" id="2.7.13.3" evidence="3"/>
<evidence type="ECO:0000256" key="11">
    <source>
        <dbReference type="ARBA" id="ARBA00022989"/>
    </source>
</evidence>
<dbReference type="SUPFAM" id="SSF55874">
    <property type="entry name" value="ATPase domain of HSP90 chaperone/DNA topoisomerase II/histidine kinase"/>
    <property type="match status" value="1"/>
</dbReference>
<dbReference type="Pfam" id="PF17203">
    <property type="entry name" value="sCache_3_2"/>
    <property type="match status" value="1"/>
</dbReference>
<name>A0ABT5SI30_9MICO</name>